<evidence type="ECO:0000256" key="5">
    <source>
        <dbReference type="ARBA" id="ARBA00022729"/>
    </source>
</evidence>
<dbReference type="AlphaFoldDB" id="A0AAV9LGA3"/>
<dbReference type="GO" id="GO:0005576">
    <property type="term" value="C:extracellular region"/>
    <property type="evidence" value="ECO:0007669"/>
    <property type="project" value="UniProtKB-SubCell"/>
</dbReference>
<dbReference type="Proteomes" id="UP001311915">
    <property type="component" value="Unassembled WGS sequence"/>
</dbReference>
<comment type="caution">
    <text evidence="7">The sequence shown here is derived from an EMBL/GenBank/DDBJ whole genome shotgun (WGS) entry which is preliminary data.</text>
</comment>
<feature type="signal peptide" evidence="6">
    <location>
        <begin position="1"/>
        <end position="25"/>
    </location>
</feature>
<keyword evidence="3 6" id="KW-0713">Self-incompatibility</keyword>
<sequence>MSHPSSLMIILLLLLSMFSFDLTRACFMDKKYHVKIIDDLPSDSPQLKLHCASKDDDFGERWLSSTQDFTWTFCGQFFNRTLYYCHFWWDSKENTFDVFNDPESCIHEGPMIHNTYTCVWIVKPEGFYLGYYDNDGSLVADFTHDWNK</sequence>
<dbReference type="PANTHER" id="PTHR31232:SF170">
    <property type="entry name" value="S-PROTEIN HOMOLOG"/>
    <property type="match status" value="1"/>
</dbReference>
<comment type="similarity">
    <text evidence="2 6">Belongs to the plant self-incompatibility (S1) protein family.</text>
</comment>
<evidence type="ECO:0000256" key="3">
    <source>
        <dbReference type="ARBA" id="ARBA00022471"/>
    </source>
</evidence>
<evidence type="ECO:0000256" key="6">
    <source>
        <dbReference type="RuleBase" id="RU367044"/>
    </source>
</evidence>
<keyword evidence="8" id="KW-1185">Reference proteome</keyword>
<evidence type="ECO:0000256" key="2">
    <source>
        <dbReference type="ARBA" id="ARBA00005581"/>
    </source>
</evidence>
<dbReference type="PANTHER" id="PTHR31232">
    <property type="match status" value="1"/>
</dbReference>
<reference evidence="7 8" key="1">
    <citation type="submission" date="2023-10" db="EMBL/GenBank/DDBJ databases">
        <title>Genome-Wide Identification Analysis in wild type Solanum Pinnatisectum Reveals Some Genes Defensing Phytophthora Infestans.</title>
        <authorList>
            <person name="Sun C."/>
        </authorList>
    </citation>
    <scope>NUCLEOTIDE SEQUENCE [LARGE SCALE GENOMIC DNA]</scope>
    <source>
        <strain evidence="7">LQN</strain>
        <tissue evidence="7">Leaf</tissue>
    </source>
</reference>
<gene>
    <name evidence="7" type="ORF">R3W88_027227</name>
</gene>
<keyword evidence="4 6" id="KW-0964">Secreted</keyword>
<evidence type="ECO:0000313" key="7">
    <source>
        <dbReference type="EMBL" id="KAK4724448.1"/>
    </source>
</evidence>
<feature type="chain" id="PRO_5043086449" description="S-protein homolog" evidence="6">
    <location>
        <begin position="26"/>
        <end position="148"/>
    </location>
</feature>
<dbReference type="Pfam" id="PF05938">
    <property type="entry name" value="Self-incomp_S1"/>
    <property type="match status" value="1"/>
</dbReference>
<evidence type="ECO:0000256" key="1">
    <source>
        <dbReference type="ARBA" id="ARBA00004613"/>
    </source>
</evidence>
<dbReference type="EMBL" id="JAWPEI010000006">
    <property type="protein sequence ID" value="KAK4724448.1"/>
    <property type="molecule type" value="Genomic_DNA"/>
</dbReference>
<proteinExistence type="inferred from homology"/>
<evidence type="ECO:0000256" key="4">
    <source>
        <dbReference type="ARBA" id="ARBA00022525"/>
    </source>
</evidence>
<accession>A0AAV9LGA3</accession>
<keyword evidence="5 6" id="KW-0732">Signal</keyword>
<evidence type="ECO:0000313" key="8">
    <source>
        <dbReference type="Proteomes" id="UP001311915"/>
    </source>
</evidence>
<dbReference type="InterPro" id="IPR010264">
    <property type="entry name" value="Self-incomp_S1"/>
</dbReference>
<dbReference type="GO" id="GO:0060320">
    <property type="term" value="P:rejection of self pollen"/>
    <property type="evidence" value="ECO:0007669"/>
    <property type="project" value="UniProtKB-KW"/>
</dbReference>
<protein>
    <recommendedName>
        <fullName evidence="6">S-protein homolog</fullName>
    </recommendedName>
</protein>
<name>A0AAV9LGA3_9SOLN</name>
<organism evidence="7 8">
    <name type="scientific">Solanum pinnatisectum</name>
    <name type="common">tansyleaf nightshade</name>
    <dbReference type="NCBI Taxonomy" id="50273"/>
    <lineage>
        <taxon>Eukaryota</taxon>
        <taxon>Viridiplantae</taxon>
        <taxon>Streptophyta</taxon>
        <taxon>Embryophyta</taxon>
        <taxon>Tracheophyta</taxon>
        <taxon>Spermatophyta</taxon>
        <taxon>Magnoliopsida</taxon>
        <taxon>eudicotyledons</taxon>
        <taxon>Gunneridae</taxon>
        <taxon>Pentapetalae</taxon>
        <taxon>asterids</taxon>
        <taxon>lamiids</taxon>
        <taxon>Solanales</taxon>
        <taxon>Solanaceae</taxon>
        <taxon>Solanoideae</taxon>
        <taxon>Solaneae</taxon>
        <taxon>Solanum</taxon>
    </lineage>
</organism>
<comment type="subcellular location">
    <subcellularLocation>
        <location evidence="1 6">Secreted</location>
    </subcellularLocation>
</comment>